<feature type="compositionally biased region" description="Low complexity" evidence="1">
    <location>
        <begin position="310"/>
        <end position="321"/>
    </location>
</feature>
<dbReference type="AlphaFoldDB" id="A0A8X7MUC9"/>
<accession>A0A8X7MUC9</accession>
<feature type="compositionally biased region" description="Polar residues" evidence="1">
    <location>
        <begin position="441"/>
        <end position="454"/>
    </location>
</feature>
<evidence type="ECO:0000313" key="3">
    <source>
        <dbReference type="Proteomes" id="UP000077684"/>
    </source>
</evidence>
<sequence>MEWNTDLDLALRSLPWTPLRCSDSAAEDRLFLAKFLVSAAADDPSLLPGRSCCLLLFDAESGQAFFEPLRTSRILKRCAHLELNAIRIPDIESTSTAAAAAAAAESLGSTGTSQDDSEARLAAIFSRLERVFSLTRLGQDSPESTSFLIQGSRYATTLEIRSRSKDDSALDFSFSFEADSLDHEQASSVFLNHFALPLLGVGSAMQRLLCSPPNISKEHLLPDMQQAIGRSAVSAQQDHRQPFLDVFSSPFLSTALTRWSETHLRREQPRAVLTSFAEPEAVQNRRVVQTVEDGRQRAHQTAPPSETSLPPKARSSSRESASPPPPATPSSTTAPPNKRPSPSDHEAANPSPSKRHRNDVVNPQDGSREEDTDSGTEADETASDRTGPDENDFSIDVPEVRSARAVDDPMAAAPPSPAASMIPSPARRTADDEPVPELAEPSSSHVSSGISTASPLKAGPPPSRTILAPLRKGAAPARGTARSRRF</sequence>
<evidence type="ECO:0000256" key="1">
    <source>
        <dbReference type="SAM" id="MobiDB-lite"/>
    </source>
</evidence>
<feature type="compositionally biased region" description="Acidic residues" evidence="1">
    <location>
        <begin position="368"/>
        <end position="381"/>
    </location>
</feature>
<keyword evidence="3" id="KW-1185">Reference proteome</keyword>
<evidence type="ECO:0000313" key="2">
    <source>
        <dbReference type="EMBL" id="KAE8248811.1"/>
    </source>
</evidence>
<reference evidence="2" key="2">
    <citation type="journal article" date="2019" name="IMA Fungus">
        <title>Genome sequencing and comparison of five Tilletia species to identify candidate genes for the detection of regulated species infecting wheat.</title>
        <authorList>
            <person name="Nguyen H.D.T."/>
            <person name="Sultana T."/>
            <person name="Kesanakurti P."/>
            <person name="Hambleton S."/>
        </authorList>
    </citation>
    <scope>NUCLEOTIDE SEQUENCE</scope>
    <source>
        <strain evidence="2">DAOMC 236426</strain>
    </source>
</reference>
<name>A0A8X7MUC9_9BASI</name>
<proteinExistence type="predicted"/>
<organism evidence="2 3">
    <name type="scientific">Tilletia controversa</name>
    <name type="common">dwarf bunt fungus</name>
    <dbReference type="NCBI Taxonomy" id="13291"/>
    <lineage>
        <taxon>Eukaryota</taxon>
        <taxon>Fungi</taxon>
        <taxon>Dikarya</taxon>
        <taxon>Basidiomycota</taxon>
        <taxon>Ustilaginomycotina</taxon>
        <taxon>Exobasidiomycetes</taxon>
        <taxon>Tilletiales</taxon>
        <taxon>Tilletiaceae</taxon>
        <taxon>Tilletia</taxon>
    </lineage>
</organism>
<feature type="compositionally biased region" description="Basic and acidic residues" evidence="1">
    <location>
        <begin position="398"/>
        <end position="407"/>
    </location>
</feature>
<feature type="region of interest" description="Disordered" evidence="1">
    <location>
        <begin position="291"/>
        <end position="486"/>
    </location>
</feature>
<dbReference type="Proteomes" id="UP000077684">
    <property type="component" value="Unassembled WGS sequence"/>
</dbReference>
<comment type="caution">
    <text evidence="2">The sequence shown here is derived from an EMBL/GenBank/DDBJ whole genome shotgun (WGS) entry which is preliminary data.</text>
</comment>
<gene>
    <name evidence="2" type="ORF">A4X06_0g3513</name>
</gene>
<reference evidence="2" key="1">
    <citation type="submission" date="2016-04" db="EMBL/GenBank/DDBJ databases">
        <authorList>
            <person name="Nguyen H.D."/>
            <person name="Samba Siva P."/>
            <person name="Cullis J."/>
            <person name="Levesque C.A."/>
            <person name="Hambleton S."/>
        </authorList>
    </citation>
    <scope>NUCLEOTIDE SEQUENCE</scope>
    <source>
        <strain evidence="2">DAOMC 236426</strain>
    </source>
</reference>
<dbReference type="EMBL" id="LWDE02000323">
    <property type="protein sequence ID" value="KAE8248811.1"/>
    <property type="molecule type" value="Genomic_DNA"/>
</dbReference>
<protein>
    <submittedName>
        <fullName evidence="2">Uncharacterized protein</fullName>
    </submittedName>
</protein>